<dbReference type="Proteomes" id="UP000218113">
    <property type="component" value="Unassembled WGS sequence"/>
</dbReference>
<feature type="transmembrane region" description="Helical" evidence="1">
    <location>
        <begin position="247"/>
        <end position="269"/>
    </location>
</feature>
<accession>A0A2A4SUX0</accession>
<evidence type="ECO:0000256" key="1">
    <source>
        <dbReference type="SAM" id="Phobius"/>
    </source>
</evidence>
<sequence length="279" mass="31779">MNQNIKARLLVSKVLAVIAIVLFMATYFGGEPFAYRGPDGEVFFDEDNLSWQPMEIFIDMEEADILETDEELKTVLGKSFKDYFPNGIRLYDYVPTGWRAYLGGYHTMPIWKVTLDAPQYPKAAYPEGIAVYFTLTDFRGEVTEMNTINHYIGMDPMDVGGLYLRKIVPFGILALVLLVFVYIFYTGPGWKLLGLIPAGIPFYFLGMFSYMLYWFGHNLHEYGQFDIKPFMPTVLGDGKVAQFVTHAFPAVGFYTLLGVFICMMLSVLIRRKALKEAGQ</sequence>
<gene>
    <name evidence="2" type="ORF">COB67_11040</name>
</gene>
<dbReference type="EMBL" id="NVSR01000116">
    <property type="protein sequence ID" value="PCI25196.1"/>
    <property type="molecule type" value="Genomic_DNA"/>
</dbReference>
<evidence type="ECO:0008006" key="4">
    <source>
        <dbReference type="Google" id="ProtNLM"/>
    </source>
</evidence>
<protein>
    <recommendedName>
        <fullName evidence="4">Cytochrome C</fullName>
    </recommendedName>
</protein>
<keyword evidence="1" id="KW-0472">Membrane</keyword>
<reference evidence="3" key="1">
    <citation type="submission" date="2017-08" db="EMBL/GenBank/DDBJ databases">
        <title>A dynamic microbial community with high functional redundancy inhabits the cold, oxic subseafloor aquifer.</title>
        <authorList>
            <person name="Tully B.J."/>
            <person name="Wheat C.G."/>
            <person name="Glazer B.T."/>
            <person name="Huber J.A."/>
        </authorList>
    </citation>
    <scope>NUCLEOTIDE SEQUENCE [LARGE SCALE GENOMIC DNA]</scope>
</reference>
<dbReference type="AlphaFoldDB" id="A0A2A4SUX0"/>
<feature type="transmembrane region" description="Helical" evidence="1">
    <location>
        <begin position="7"/>
        <end position="28"/>
    </location>
</feature>
<evidence type="ECO:0000313" key="2">
    <source>
        <dbReference type="EMBL" id="PCI25196.1"/>
    </source>
</evidence>
<organism evidence="2 3">
    <name type="scientific">SAR324 cluster bacterium</name>
    <dbReference type="NCBI Taxonomy" id="2024889"/>
    <lineage>
        <taxon>Bacteria</taxon>
        <taxon>Deltaproteobacteria</taxon>
        <taxon>SAR324 cluster</taxon>
    </lineage>
</organism>
<evidence type="ECO:0000313" key="3">
    <source>
        <dbReference type="Proteomes" id="UP000218113"/>
    </source>
</evidence>
<proteinExistence type="predicted"/>
<comment type="caution">
    <text evidence="2">The sequence shown here is derived from an EMBL/GenBank/DDBJ whole genome shotgun (WGS) entry which is preliminary data.</text>
</comment>
<keyword evidence="1" id="KW-0812">Transmembrane</keyword>
<keyword evidence="1" id="KW-1133">Transmembrane helix</keyword>
<feature type="transmembrane region" description="Helical" evidence="1">
    <location>
        <begin position="192"/>
        <end position="215"/>
    </location>
</feature>
<name>A0A2A4SUX0_9DELT</name>
<feature type="transmembrane region" description="Helical" evidence="1">
    <location>
        <begin position="167"/>
        <end position="185"/>
    </location>
</feature>